<dbReference type="SUPFAM" id="SSF52540">
    <property type="entry name" value="P-loop containing nucleoside triphosphate hydrolases"/>
    <property type="match status" value="1"/>
</dbReference>
<dbReference type="GO" id="GO:0005525">
    <property type="term" value="F:GTP binding"/>
    <property type="evidence" value="ECO:0007669"/>
    <property type="project" value="UniProtKB-KW"/>
</dbReference>
<dbReference type="Proteomes" id="UP000663850">
    <property type="component" value="Unassembled WGS sequence"/>
</dbReference>
<accession>A0A8H3B222</accession>
<dbReference type="InterPro" id="IPR027417">
    <property type="entry name" value="P-loop_NTPase"/>
</dbReference>
<dbReference type="SMART" id="SM00174">
    <property type="entry name" value="RHO"/>
    <property type="match status" value="1"/>
</dbReference>
<evidence type="ECO:0000313" key="3">
    <source>
        <dbReference type="EMBL" id="CAE6446054.1"/>
    </source>
</evidence>
<evidence type="ECO:0000313" key="4">
    <source>
        <dbReference type="Proteomes" id="UP000663850"/>
    </source>
</evidence>
<dbReference type="PRINTS" id="PR00449">
    <property type="entry name" value="RASTRNSFRMNG"/>
</dbReference>
<keyword evidence="1" id="KW-0547">Nucleotide-binding</keyword>
<dbReference type="FunFam" id="3.40.50.300:FF:000808">
    <property type="entry name" value="Small GTP-binding protein, putative"/>
    <property type="match status" value="1"/>
</dbReference>
<dbReference type="InterPro" id="IPR005225">
    <property type="entry name" value="Small_GTP-bd"/>
</dbReference>
<organism evidence="3 4">
    <name type="scientific">Rhizoctonia solani</name>
    <dbReference type="NCBI Taxonomy" id="456999"/>
    <lineage>
        <taxon>Eukaryota</taxon>
        <taxon>Fungi</taxon>
        <taxon>Dikarya</taxon>
        <taxon>Basidiomycota</taxon>
        <taxon>Agaricomycotina</taxon>
        <taxon>Agaricomycetes</taxon>
        <taxon>Cantharellales</taxon>
        <taxon>Ceratobasidiaceae</taxon>
        <taxon>Rhizoctonia</taxon>
    </lineage>
</organism>
<dbReference type="CDD" id="cd01861">
    <property type="entry name" value="Rab6"/>
    <property type="match status" value="1"/>
</dbReference>
<dbReference type="InterPro" id="IPR050227">
    <property type="entry name" value="Rab"/>
</dbReference>
<name>A0A8H3B222_9AGAM</name>
<dbReference type="SMART" id="SM00176">
    <property type="entry name" value="RAN"/>
    <property type="match status" value="1"/>
</dbReference>
<dbReference type="SMART" id="SM00175">
    <property type="entry name" value="RAB"/>
    <property type="match status" value="1"/>
</dbReference>
<dbReference type="PROSITE" id="PS51419">
    <property type="entry name" value="RAB"/>
    <property type="match status" value="1"/>
</dbReference>
<dbReference type="PROSITE" id="PS51420">
    <property type="entry name" value="RHO"/>
    <property type="match status" value="1"/>
</dbReference>
<dbReference type="PANTHER" id="PTHR47977">
    <property type="entry name" value="RAS-RELATED PROTEIN RAB"/>
    <property type="match status" value="1"/>
</dbReference>
<dbReference type="AlphaFoldDB" id="A0A8H3B222"/>
<keyword evidence="2" id="KW-0342">GTP-binding</keyword>
<dbReference type="SMART" id="SM00173">
    <property type="entry name" value="RAS"/>
    <property type="match status" value="1"/>
</dbReference>
<reference evidence="3" key="1">
    <citation type="submission" date="2021-01" db="EMBL/GenBank/DDBJ databases">
        <authorList>
            <person name="Kaushik A."/>
        </authorList>
    </citation>
    <scope>NUCLEOTIDE SEQUENCE</scope>
    <source>
        <strain evidence="3">Type strain: AG8-Rh-89/</strain>
    </source>
</reference>
<dbReference type="InterPro" id="IPR001806">
    <property type="entry name" value="Small_GTPase"/>
</dbReference>
<protein>
    <submittedName>
        <fullName evidence="3">Uncharacterized protein</fullName>
    </submittedName>
</protein>
<dbReference type="EMBL" id="CAJMWZ010001979">
    <property type="protein sequence ID" value="CAE6446054.1"/>
    <property type="molecule type" value="Genomic_DNA"/>
</dbReference>
<dbReference type="Gene3D" id="3.40.50.300">
    <property type="entry name" value="P-loop containing nucleotide triphosphate hydrolases"/>
    <property type="match status" value="1"/>
</dbReference>
<evidence type="ECO:0000256" key="2">
    <source>
        <dbReference type="ARBA" id="ARBA00023134"/>
    </source>
</evidence>
<dbReference type="NCBIfam" id="TIGR00231">
    <property type="entry name" value="small_GTP"/>
    <property type="match status" value="1"/>
</dbReference>
<evidence type="ECO:0000256" key="1">
    <source>
        <dbReference type="ARBA" id="ARBA00022741"/>
    </source>
</evidence>
<dbReference type="GO" id="GO:0003924">
    <property type="term" value="F:GTPase activity"/>
    <property type="evidence" value="ECO:0007669"/>
    <property type="project" value="InterPro"/>
</dbReference>
<gene>
    <name evidence="3" type="ORF">RDB_LOCUS35708</name>
</gene>
<comment type="caution">
    <text evidence="3">The sequence shown here is derived from an EMBL/GenBank/DDBJ whole genome shotgun (WGS) entry which is preliminary data.</text>
</comment>
<dbReference type="Pfam" id="PF00071">
    <property type="entry name" value="Ras"/>
    <property type="match status" value="1"/>
</dbReference>
<proteinExistence type="predicted"/>
<dbReference type="OrthoDB" id="5419315at2759"/>
<dbReference type="PROSITE" id="PS51421">
    <property type="entry name" value="RAS"/>
    <property type="match status" value="1"/>
</dbReference>
<sequence>MSGASASLKRTSTVFLGDQSVGKTSVITRFVYDTFDTTYHATTVVECVNKNIDLDDRTVPLKLQDTSGQERFHPLTSTYIRDSSVAVVVYDITDRASYMSINKWISQARSEMGPDVMIVLIGNKADLSDNRQVPFEEATQRANELDIIFMETSAKAGQTVQAVFKKIAICLPCTQELSAAGDQLRSALDRYGRACSSARNACLGGGRLNGATEILASLKKESSDITSHIQRLEDARAAIHAARSSIPKVVPITALPAEIVTHAGDDNDDDSDEEVEIALEHLRRFRQW</sequence>